<keyword evidence="3 8" id="KW-0813">Transport</keyword>
<dbReference type="AlphaFoldDB" id="A0A916QR84"/>
<feature type="transmembrane region" description="Helical" evidence="8">
    <location>
        <begin position="158"/>
        <end position="178"/>
    </location>
</feature>
<evidence type="ECO:0000256" key="8">
    <source>
        <dbReference type="RuleBase" id="RU365088"/>
    </source>
</evidence>
<evidence type="ECO:0000313" key="10">
    <source>
        <dbReference type="EMBL" id="GGA05163.1"/>
    </source>
</evidence>
<feature type="transmembrane region" description="Helical" evidence="8">
    <location>
        <begin position="239"/>
        <end position="262"/>
    </location>
</feature>
<feature type="transmembrane region" description="Helical" evidence="8">
    <location>
        <begin position="96"/>
        <end position="116"/>
    </location>
</feature>
<keyword evidence="5 8" id="KW-0812">Transmembrane</keyword>
<evidence type="ECO:0000256" key="2">
    <source>
        <dbReference type="ARBA" id="ARBA00006236"/>
    </source>
</evidence>
<dbReference type="GO" id="GO:0042910">
    <property type="term" value="F:xenobiotic transmembrane transporter activity"/>
    <property type="evidence" value="ECO:0007669"/>
    <property type="project" value="InterPro"/>
</dbReference>
<evidence type="ECO:0000256" key="3">
    <source>
        <dbReference type="ARBA" id="ARBA00022448"/>
    </source>
</evidence>
<organism evidence="10 11">
    <name type="scientific">Neptunicoccus cionae</name>
    <dbReference type="NCBI Taxonomy" id="2035344"/>
    <lineage>
        <taxon>Bacteria</taxon>
        <taxon>Pseudomonadati</taxon>
        <taxon>Pseudomonadota</taxon>
        <taxon>Alphaproteobacteria</taxon>
        <taxon>Rhodobacterales</taxon>
        <taxon>Paracoccaceae</taxon>
        <taxon>Neptunicoccus</taxon>
    </lineage>
</organism>
<feature type="transmembrane region" description="Helical" evidence="8">
    <location>
        <begin position="300"/>
        <end position="325"/>
    </location>
</feature>
<reference evidence="10" key="1">
    <citation type="journal article" date="2014" name="Int. J. Syst. Evol. Microbiol.">
        <title>Complete genome sequence of Corynebacterium casei LMG S-19264T (=DSM 44701T), isolated from a smear-ripened cheese.</title>
        <authorList>
            <consortium name="US DOE Joint Genome Institute (JGI-PGF)"/>
            <person name="Walter F."/>
            <person name="Albersmeier A."/>
            <person name="Kalinowski J."/>
            <person name="Ruckert C."/>
        </authorList>
    </citation>
    <scope>NUCLEOTIDE SEQUENCE</scope>
    <source>
        <strain evidence="10">CGMCC 1.15880</strain>
    </source>
</reference>
<keyword evidence="11" id="KW-1185">Reference proteome</keyword>
<feature type="transmembrane region" description="Helical" evidence="8">
    <location>
        <begin position="69"/>
        <end position="90"/>
    </location>
</feature>
<comment type="caution">
    <text evidence="8">Lacks conserved residue(s) required for the propagation of feature annotation.</text>
</comment>
<comment type="caution">
    <text evidence="10">The sequence shown here is derived from an EMBL/GenBank/DDBJ whole genome shotgun (WGS) entry which is preliminary data.</text>
</comment>
<evidence type="ECO:0000256" key="1">
    <source>
        <dbReference type="ARBA" id="ARBA00004651"/>
    </source>
</evidence>
<keyword evidence="6 8" id="KW-1133">Transmembrane helix</keyword>
<feature type="transmembrane region" description="Helical" evidence="8">
    <location>
        <begin position="34"/>
        <end position="57"/>
    </location>
</feature>
<dbReference type="Pfam" id="PF07690">
    <property type="entry name" value="MFS_1"/>
    <property type="match status" value="1"/>
</dbReference>
<name>A0A916QR84_9RHOB</name>
<comment type="similarity">
    <text evidence="2 8">Belongs to the major facilitator superfamily. Bcr/CmlA family.</text>
</comment>
<dbReference type="GO" id="GO:0005886">
    <property type="term" value="C:plasma membrane"/>
    <property type="evidence" value="ECO:0007669"/>
    <property type="project" value="UniProtKB-SubCell"/>
</dbReference>
<dbReference type="InterPro" id="IPR020846">
    <property type="entry name" value="MFS_dom"/>
</dbReference>
<dbReference type="RefSeq" id="WP_188669829.1">
    <property type="nucleotide sequence ID" value="NZ_BMKA01000001.1"/>
</dbReference>
<feature type="domain" description="Major facilitator superfamily (MFS) profile" evidence="9">
    <location>
        <begin position="1"/>
        <end position="386"/>
    </location>
</feature>
<keyword evidence="7 8" id="KW-0472">Membrane</keyword>
<feature type="transmembrane region" description="Helical" evidence="8">
    <location>
        <begin position="210"/>
        <end position="233"/>
    </location>
</feature>
<dbReference type="InterPro" id="IPR004812">
    <property type="entry name" value="Efflux_drug-R_Bcr/CmlA"/>
</dbReference>
<dbReference type="InterPro" id="IPR011701">
    <property type="entry name" value="MFS"/>
</dbReference>
<feature type="transmembrane region" description="Helical" evidence="8">
    <location>
        <begin position="274"/>
        <end position="294"/>
    </location>
</feature>
<feature type="transmembrane region" description="Helical" evidence="8">
    <location>
        <begin position="332"/>
        <end position="356"/>
    </location>
</feature>
<comment type="subcellular location">
    <subcellularLocation>
        <location evidence="8">Cell inner membrane</location>
        <topology evidence="8">Multi-pass membrane protein</topology>
    </subcellularLocation>
    <subcellularLocation>
        <location evidence="1">Cell membrane</location>
        <topology evidence="1">Multi-pass membrane protein</topology>
    </subcellularLocation>
</comment>
<evidence type="ECO:0000259" key="9">
    <source>
        <dbReference type="PROSITE" id="PS50850"/>
    </source>
</evidence>
<keyword evidence="8" id="KW-0997">Cell inner membrane</keyword>
<dbReference type="Gene3D" id="1.20.1720.10">
    <property type="entry name" value="Multidrug resistance protein D"/>
    <property type="match status" value="1"/>
</dbReference>
<dbReference type="Proteomes" id="UP000628017">
    <property type="component" value="Unassembled WGS sequence"/>
</dbReference>
<evidence type="ECO:0000256" key="5">
    <source>
        <dbReference type="ARBA" id="ARBA00022692"/>
    </source>
</evidence>
<evidence type="ECO:0000256" key="7">
    <source>
        <dbReference type="ARBA" id="ARBA00023136"/>
    </source>
</evidence>
<dbReference type="EMBL" id="BMKA01000001">
    <property type="protein sequence ID" value="GGA05163.1"/>
    <property type="molecule type" value="Genomic_DNA"/>
</dbReference>
<dbReference type="PROSITE" id="PS50850">
    <property type="entry name" value="MFS"/>
    <property type="match status" value="1"/>
</dbReference>
<feature type="transmembrane region" description="Helical" evidence="8">
    <location>
        <begin position="128"/>
        <end position="152"/>
    </location>
</feature>
<dbReference type="InterPro" id="IPR036259">
    <property type="entry name" value="MFS_trans_sf"/>
</dbReference>
<proteinExistence type="inferred from homology"/>
<dbReference type="PANTHER" id="PTHR23502">
    <property type="entry name" value="MAJOR FACILITATOR SUPERFAMILY"/>
    <property type="match status" value="1"/>
</dbReference>
<dbReference type="PANTHER" id="PTHR23502:SF132">
    <property type="entry name" value="POLYAMINE TRANSPORTER 2-RELATED"/>
    <property type="match status" value="1"/>
</dbReference>
<reference evidence="10" key="2">
    <citation type="submission" date="2020-09" db="EMBL/GenBank/DDBJ databases">
        <authorList>
            <person name="Sun Q."/>
            <person name="Zhou Y."/>
        </authorList>
    </citation>
    <scope>NUCLEOTIDE SEQUENCE</scope>
    <source>
        <strain evidence="10">CGMCC 1.15880</strain>
    </source>
</reference>
<evidence type="ECO:0000256" key="4">
    <source>
        <dbReference type="ARBA" id="ARBA00022475"/>
    </source>
</evidence>
<dbReference type="CDD" id="cd17320">
    <property type="entry name" value="MFS_MdfA_MDR_like"/>
    <property type="match status" value="1"/>
</dbReference>
<feature type="transmembrane region" description="Helical" evidence="8">
    <location>
        <begin position="362"/>
        <end position="380"/>
    </location>
</feature>
<evidence type="ECO:0000256" key="6">
    <source>
        <dbReference type="ARBA" id="ARBA00022989"/>
    </source>
</evidence>
<protein>
    <recommendedName>
        <fullName evidence="8">Bcr/CflA family efflux transporter</fullName>
    </recommendedName>
</protein>
<dbReference type="GO" id="GO:1990961">
    <property type="term" value="P:xenobiotic detoxification by transmembrane export across the plasma membrane"/>
    <property type="evidence" value="ECO:0007669"/>
    <property type="project" value="InterPro"/>
</dbReference>
<accession>A0A916QR84</accession>
<dbReference type="NCBIfam" id="TIGR00710">
    <property type="entry name" value="efflux_Bcr_CflA"/>
    <property type="match status" value="1"/>
</dbReference>
<sequence length="394" mass="41220">MFRIALILGLMSAVGPFAIDMYLPALPLIAQDLNASVAAVQGTITAFFLAFGLSQLVYGPWSDQVGRKVPIYVGLAIFVLGSIGCIWAPTIGWLTAFRFVQGLGAAVVMVLPRAIVRDLYTGNDGTRLMAMIMLVISVSPMLAPLAGSLLLLLTEWRAMFAVFVVTAGASLLMARFALPETLPQDHRVKVNAANLLRGCKILLTDRSFMALTLVGAFGMASFFVFIASGSFVYTGEFGLSPIGFSIAFAINAVGFFGASQMAAPIGERLGMVRVVRLAVLGFAASTLFLLAMGLAGLVNLYVMVGVLFCANGFLGLVIPTTMVLALEEHGDIAGLASSLGGMLQMMIGGLMVTLVGPFFDGTALPMIAAIAVCGVLALGVSSSMIRPQTLPAAS</sequence>
<keyword evidence="4" id="KW-1003">Cell membrane</keyword>
<dbReference type="SUPFAM" id="SSF103473">
    <property type="entry name" value="MFS general substrate transporter"/>
    <property type="match status" value="1"/>
</dbReference>
<gene>
    <name evidence="10" type="ORF">GCM10011498_00770</name>
</gene>
<evidence type="ECO:0000313" key="11">
    <source>
        <dbReference type="Proteomes" id="UP000628017"/>
    </source>
</evidence>